<dbReference type="Pfam" id="PF12937">
    <property type="entry name" value="F-box-like"/>
    <property type="match status" value="1"/>
</dbReference>
<proteinExistence type="predicted"/>
<dbReference type="Proteomes" id="UP000005240">
    <property type="component" value="Unassembled WGS sequence"/>
</dbReference>
<reference evidence="3" key="2">
    <citation type="submission" date="2016-05" db="EMBL/GenBank/DDBJ databases">
        <title>Comparative analysis highlights variable genome content of wheat rusts and divergence of the mating loci.</title>
        <authorList>
            <person name="Cuomo C.A."/>
            <person name="Bakkeren G."/>
            <person name="Szabo L."/>
            <person name="Khalil H."/>
            <person name="Joly D."/>
            <person name="Goldberg J."/>
            <person name="Young S."/>
            <person name="Zeng Q."/>
            <person name="Fellers J."/>
        </authorList>
    </citation>
    <scope>NUCLEOTIDE SEQUENCE [LARGE SCALE GENOMIC DNA]</scope>
    <source>
        <strain evidence="3">1-1 BBBD Race 1</strain>
    </source>
</reference>
<dbReference type="EnsemblFungi" id="PTTG_11913-t43_2">
    <property type="protein sequence ID" value="PTTG_11913-t43_2-p1"/>
    <property type="gene ID" value="PTTG_11913"/>
</dbReference>
<name>A0A180GE07_PUCT1</name>
<evidence type="ECO:0000313" key="5">
    <source>
        <dbReference type="Proteomes" id="UP000005240"/>
    </source>
</evidence>
<evidence type="ECO:0000313" key="3">
    <source>
        <dbReference type="EMBL" id="OAV90851.1"/>
    </source>
</evidence>
<dbReference type="OrthoDB" id="2423701at2759"/>
<keyword evidence="1" id="KW-0802">TPR repeat</keyword>
<dbReference type="SUPFAM" id="SSF48452">
    <property type="entry name" value="TPR-like"/>
    <property type="match status" value="1"/>
</dbReference>
<evidence type="ECO:0000256" key="1">
    <source>
        <dbReference type="PROSITE-ProRule" id="PRU00339"/>
    </source>
</evidence>
<evidence type="ECO:0000259" key="2">
    <source>
        <dbReference type="PROSITE" id="PS50181"/>
    </source>
</evidence>
<dbReference type="InterPro" id="IPR019734">
    <property type="entry name" value="TPR_rpt"/>
</dbReference>
<dbReference type="InterPro" id="IPR011990">
    <property type="entry name" value="TPR-like_helical_dom_sf"/>
</dbReference>
<dbReference type="EMBL" id="ADAS02000093">
    <property type="protein sequence ID" value="OAV90851.1"/>
    <property type="molecule type" value="Genomic_DNA"/>
</dbReference>
<feature type="domain" description="F-box" evidence="2">
    <location>
        <begin position="162"/>
        <end position="209"/>
    </location>
</feature>
<keyword evidence="5" id="KW-1185">Reference proteome</keyword>
<dbReference type="AlphaFoldDB" id="A0A180GE07"/>
<dbReference type="SUPFAM" id="SSF52047">
    <property type="entry name" value="RNI-like"/>
    <property type="match status" value="1"/>
</dbReference>
<reference evidence="3" key="1">
    <citation type="submission" date="2009-11" db="EMBL/GenBank/DDBJ databases">
        <authorList>
            <consortium name="The Broad Institute Genome Sequencing Platform"/>
            <person name="Ward D."/>
            <person name="Feldgarden M."/>
            <person name="Earl A."/>
            <person name="Young S.K."/>
            <person name="Zeng Q."/>
            <person name="Koehrsen M."/>
            <person name="Alvarado L."/>
            <person name="Berlin A."/>
            <person name="Bochicchio J."/>
            <person name="Borenstein D."/>
            <person name="Chapman S.B."/>
            <person name="Chen Z."/>
            <person name="Engels R."/>
            <person name="Freedman E."/>
            <person name="Gellesch M."/>
            <person name="Goldberg J."/>
            <person name="Griggs A."/>
            <person name="Gujja S."/>
            <person name="Heilman E."/>
            <person name="Heiman D."/>
            <person name="Hepburn T."/>
            <person name="Howarth C."/>
            <person name="Jen D."/>
            <person name="Larson L."/>
            <person name="Lewis B."/>
            <person name="Mehta T."/>
            <person name="Park D."/>
            <person name="Pearson M."/>
            <person name="Roberts A."/>
            <person name="Saif S."/>
            <person name="Shea T."/>
            <person name="Shenoy N."/>
            <person name="Sisk P."/>
            <person name="Stolte C."/>
            <person name="Sykes S."/>
            <person name="Thomson T."/>
            <person name="Walk T."/>
            <person name="White J."/>
            <person name="Yandava C."/>
            <person name="Izard J."/>
            <person name="Baranova O.V."/>
            <person name="Blanton J.M."/>
            <person name="Tanner A.C."/>
            <person name="Dewhirst F.E."/>
            <person name="Haas B."/>
            <person name="Nusbaum C."/>
            <person name="Birren B."/>
        </authorList>
    </citation>
    <scope>NUCLEOTIDE SEQUENCE [LARGE SCALE GENOMIC DNA]</scope>
    <source>
        <strain evidence="3">1-1 BBBD Race 1</strain>
    </source>
</reference>
<dbReference type="EnsemblFungi" id="PTTG_11913-t43_1">
    <property type="protein sequence ID" value="PTTG_11913-t43_1-p1"/>
    <property type="gene ID" value="PTTG_11913"/>
</dbReference>
<dbReference type="PANTHER" id="PTHR20933:SF4">
    <property type="entry name" value="F-BOX INVOLVED IN POLYQ PATHOGENESIS, ISOFORM A"/>
    <property type="match status" value="1"/>
</dbReference>
<dbReference type="PROSITE" id="PS50181">
    <property type="entry name" value="FBOX"/>
    <property type="match status" value="1"/>
</dbReference>
<dbReference type="VEuPathDB" id="FungiDB:PTTG_11913"/>
<organism evidence="3">
    <name type="scientific">Puccinia triticina (isolate 1-1 / race 1 (BBBD))</name>
    <name type="common">Brown leaf rust fungus</name>
    <dbReference type="NCBI Taxonomy" id="630390"/>
    <lineage>
        <taxon>Eukaryota</taxon>
        <taxon>Fungi</taxon>
        <taxon>Dikarya</taxon>
        <taxon>Basidiomycota</taxon>
        <taxon>Pucciniomycotina</taxon>
        <taxon>Pucciniomycetes</taxon>
        <taxon>Pucciniales</taxon>
        <taxon>Pucciniaceae</taxon>
        <taxon>Puccinia</taxon>
    </lineage>
</organism>
<dbReference type="SMART" id="SM00028">
    <property type="entry name" value="TPR"/>
    <property type="match status" value="3"/>
</dbReference>
<dbReference type="SMART" id="SM00256">
    <property type="entry name" value="FBOX"/>
    <property type="match status" value="1"/>
</dbReference>
<dbReference type="InterPro" id="IPR001810">
    <property type="entry name" value="F-box_dom"/>
</dbReference>
<dbReference type="EMBL" id="ADAS02000093">
    <property type="protein sequence ID" value="OAV90850.1"/>
    <property type="molecule type" value="Genomic_DNA"/>
</dbReference>
<reference evidence="4" key="4">
    <citation type="submission" date="2025-05" db="UniProtKB">
        <authorList>
            <consortium name="EnsemblFungi"/>
        </authorList>
    </citation>
    <scope>IDENTIFICATION</scope>
    <source>
        <strain evidence="4">isolate 1-1 / race 1 (BBBD)</strain>
    </source>
</reference>
<evidence type="ECO:0000313" key="4">
    <source>
        <dbReference type="EnsemblFungi" id="PTTG_11913-t43_1-p1"/>
    </source>
</evidence>
<dbReference type="Gene3D" id="1.20.1280.50">
    <property type="match status" value="1"/>
</dbReference>
<dbReference type="InterPro" id="IPR032675">
    <property type="entry name" value="LRR_dom_sf"/>
</dbReference>
<dbReference type="Gene3D" id="1.25.40.10">
    <property type="entry name" value="Tetratricopeptide repeat domain"/>
    <property type="match status" value="1"/>
</dbReference>
<dbReference type="GO" id="GO:0031398">
    <property type="term" value="P:positive regulation of protein ubiquitination"/>
    <property type="evidence" value="ECO:0007669"/>
    <property type="project" value="TreeGrafter"/>
</dbReference>
<accession>A0A180GE07</accession>
<feature type="repeat" description="TPR" evidence="1">
    <location>
        <begin position="11"/>
        <end position="44"/>
    </location>
</feature>
<sequence>MVATRDPKLLVTRVFQRGITAFKAEDYQRAIQCFDQAFEASSNESVALKINILDSRAASKEKLNDIKSSLSDAKQVIDLAPESPKGYIRAARLFNQIDRFPASVKMFELAITKLKSNPKRNTLLIETLQAELQQVRLREKTHVGTPQIRRATSSSASSKPKSNFVGKMPFEIFIDIVSSLDIPTRFRCMAVCSSWRQTILNTPNLWNTLCLNSHNYQKLLTKAKYWLNRLGPDQQLHTLNISVSPIWPPSTTHSLLTFLAERLSTKTSPNACLRSFSFHHAGASYGIAEIQKTFSVVIAFAYSNRANLFNLELKVPAFITCPLTLPALLADFPCLKGLKLQGERGQSLLFIKSESFYQNYVPSTTPTPSGLVSPDNNDSSASCHAQLLPLNTSQRTENVLDQQLEALFAQCVSFVPSEEGPIKLSSLRSVSLISTAINAISPDSAQINTVNQYVPGIDFTRLPKLENLDLCRVAVGQEQWEPVWRSFERLPTLRRLRLEGLPHFIPHFLELANVPLHWSPQDHVDQPFRVEMETIVPELEFISLSSLDSSMSYKFLAVFGYQFAKLDSLSVAGLLLDSDTESLLIGALRHLPPLVNLNLSNTHARPEVIDAIKPDRLQHLQLGNCTRVTFRSVARLATPNNLQFLDITGCHLISTREMIEWLARRVKVLIWREGQDLPRRSARRLFLD</sequence>
<dbReference type="PANTHER" id="PTHR20933">
    <property type="entry name" value="F-BOX ONLY PROTEIN 33"/>
    <property type="match status" value="1"/>
</dbReference>
<dbReference type="InterPro" id="IPR036047">
    <property type="entry name" value="F-box-like_dom_sf"/>
</dbReference>
<protein>
    <recommendedName>
        <fullName evidence="2">F-box domain-containing protein</fullName>
    </recommendedName>
</protein>
<dbReference type="PROSITE" id="PS50005">
    <property type="entry name" value="TPR"/>
    <property type="match status" value="1"/>
</dbReference>
<dbReference type="SUPFAM" id="SSF81383">
    <property type="entry name" value="F-box domain"/>
    <property type="match status" value="1"/>
</dbReference>
<reference evidence="4 5" key="3">
    <citation type="journal article" date="2017" name="G3 (Bethesda)">
        <title>Comparative analysis highlights variable genome content of wheat rusts and divergence of the mating loci.</title>
        <authorList>
            <person name="Cuomo C.A."/>
            <person name="Bakkeren G."/>
            <person name="Khalil H.B."/>
            <person name="Panwar V."/>
            <person name="Joly D."/>
            <person name="Linning R."/>
            <person name="Sakthikumar S."/>
            <person name="Song X."/>
            <person name="Adiconis X."/>
            <person name="Fan L."/>
            <person name="Goldberg J.M."/>
            <person name="Levin J.Z."/>
            <person name="Young S."/>
            <person name="Zeng Q."/>
            <person name="Anikster Y."/>
            <person name="Bruce M."/>
            <person name="Wang M."/>
            <person name="Yin C."/>
            <person name="McCallum B."/>
            <person name="Szabo L.J."/>
            <person name="Hulbert S."/>
            <person name="Chen X."/>
            <person name="Fellers J.P."/>
        </authorList>
    </citation>
    <scope>NUCLEOTIDE SEQUENCE</scope>
    <source>
        <strain evidence="4">isolate 1-1 / race 1 (BBBD)</strain>
        <strain evidence="5">Isolate 1-1 / race 1 (BBBD)</strain>
    </source>
</reference>
<dbReference type="Gene3D" id="3.80.10.10">
    <property type="entry name" value="Ribonuclease Inhibitor"/>
    <property type="match status" value="1"/>
</dbReference>
<dbReference type="STRING" id="630390.A0A180GE07"/>
<gene>
    <name evidence="3" type="ORF">PTTG_11913</name>
</gene>